<comment type="subunit">
    <text evidence="1">Monomer.</text>
</comment>
<keyword evidence="2 9" id="KW-0723">Serine/threonine-protein kinase</keyword>
<evidence type="ECO:0000256" key="10">
    <source>
        <dbReference type="SAM" id="MobiDB-lite"/>
    </source>
</evidence>
<dbReference type="AlphaFoldDB" id="A0AAD1Y7M7"/>
<dbReference type="Gene3D" id="3.30.1120.30">
    <property type="entry name" value="POLO box domain"/>
    <property type="match status" value="2"/>
</dbReference>
<feature type="compositionally biased region" description="Acidic residues" evidence="10">
    <location>
        <begin position="352"/>
        <end position="361"/>
    </location>
</feature>
<dbReference type="InterPro" id="IPR008271">
    <property type="entry name" value="Ser/Thr_kinase_AS"/>
</dbReference>
<dbReference type="InterPro" id="IPR036947">
    <property type="entry name" value="POLO_box_dom_sf"/>
</dbReference>
<comment type="caution">
    <text evidence="13">The sequence shown here is derived from an EMBL/GenBank/DDBJ whole genome shotgun (WGS) entry which is preliminary data.</text>
</comment>
<dbReference type="Proteomes" id="UP001295684">
    <property type="component" value="Unassembled WGS sequence"/>
</dbReference>
<feature type="compositionally biased region" description="Basic and acidic residues" evidence="10">
    <location>
        <begin position="362"/>
        <end position="393"/>
    </location>
</feature>
<evidence type="ECO:0000259" key="12">
    <source>
        <dbReference type="PROSITE" id="PS50078"/>
    </source>
</evidence>
<dbReference type="SUPFAM" id="SSF56112">
    <property type="entry name" value="Protein kinase-like (PK-like)"/>
    <property type="match status" value="1"/>
</dbReference>
<comment type="similarity">
    <text evidence="9">Belongs to the protein kinase superfamily. Ser/Thr protein kinase family. CDC5/Polo subfamily.</text>
</comment>
<dbReference type="PROSITE" id="PS00107">
    <property type="entry name" value="PROTEIN_KINASE_ATP"/>
    <property type="match status" value="1"/>
</dbReference>
<evidence type="ECO:0000313" key="13">
    <source>
        <dbReference type="EMBL" id="CAI2384422.1"/>
    </source>
</evidence>
<dbReference type="InterPro" id="IPR000959">
    <property type="entry name" value="POLO_box_dom"/>
</dbReference>
<keyword evidence="6 9" id="KW-0418">Kinase</keyword>
<keyword evidence="7 8" id="KW-0067">ATP-binding</keyword>
<dbReference type="GO" id="GO:0005634">
    <property type="term" value="C:nucleus"/>
    <property type="evidence" value="ECO:0007669"/>
    <property type="project" value="TreeGrafter"/>
</dbReference>
<feature type="compositionally biased region" description="Basic and acidic residues" evidence="10">
    <location>
        <begin position="324"/>
        <end position="351"/>
    </location>
</feature>
<name>A0AAD1Y7M7_EUPCR</name>
<dbReference type="GO" id="GO:0005524">
    <property type="term" value="F:ATP binding"/>
    <property type="evidence" value="ECO:0007669"/>
    <property type="project" value="UniProtKB-UniRule"/>
</dbReference>
<dbReference type="PROSITE" id="PS00108">
    <property type="entry name" value="PROTEIN_KINASE_ST"/>
    <property type="match status" value="1"/>
</dbReference>
<protein>
    <recommendedName>
        <fullName evidence="9">Serine/threonine-protein kinase PLK</fullName>
        <ecNumber evidence="9">2.7.11.21</ecNumber>
    </recommendedName>
    <alternativeName>
        <fullName evidence="9">Polo-like kinase</fullName>
    </alternativeName>
</protein>
<keyword evidence="14" id="KW-1185">Reference proteome</keyword>
<sequence>MESYTPSSSQDLFVNIKKETIIEKYYSHDEEGNRVASTRMYTKGRFLGKGGFAKCYELIERKTGQSYAAKVFSKKSLKKSRSKQNLLSEIKIHQSLNHKHIVGFTHFFEDKDNVYVLLELCSNQTLNDLVKRRGCLQEIEAKYFLLQIIDAVEYLHKKKKVIHRDLKLGNLFLNENMEIKIGDFGLATSLSTNEERKMTLCGTPNYIAPEVLMNSKEGYSFEIDTWAIGVVLYAMIAGRPPFETREVKTTYYKIQRIEYDYPEGFPISVEAKHLIDSILKYDPKDRLTLKQVREHPFITKCHFIPSTLPVACIDRIITPDQLQKFEKAPDRNSQNKESLRKFYFEERKSQDYEENEDDNENDTTRYHILDLDQLDKLPNTYRKEERKGQDKLHNTQGSKCDSHIASVGKPSKKLKCGSPHRQTQTSPKRSPSRSSIPADREAYILKWVDDSQQYGFGYKLSNGCIGVLFNDNTSLINYKETLIYIWTEGDTEMRSEYTIQDYPKDTKYKWIMAIKEYFEKDDDPEIIPIPWNAKTQWIERGYQRASSSLPKGWISSVDAVYLQRWKWDKKCILFRISNKIFQANFLDGSQIFIRSNSPMACFKSSDQEIIVKNMTKEKYLKLSHPSFSRRIDYVRKMLLEAMRLNKNQVAELDEEYQDAEYLDNPGLKTQGRLLKGTNEQVVKEKQREEINAKFTPKNVLTKVLNKENIPKKKDRAVYDR</sequence>
<dbReference type="Pfam" id="PF00659">
    <property type="entry name" value="POLO_box"/>
    <property type="match status" value="1"/>
</dbReference>
<feature type="domain" description="Protein kinase" evidence="11">
    <location>
        <begin position="41"/>
        <end position="298"/>
    </location>
</feature>
<dbReference type="CDD" id="cd14099">
    <property type="entry name" value="STKc_PLK"/>
    <property type="match status" value="1"/>
</dbReference>
<evidence type="ECO:0000259" key="11">
    <source>
        <dbReference type="PROSITE" id="PS50011"/>
    </source>
</evidence>
<feature type="binding site" evidence="8">
    <location>
        <position position="70"/>
    </location>
    <ligand>
        <name>ATP</name>
        <dbReference type="ChEBI" id="CHEBI:30616"/>
    </ligand>
</feature>
<keyword evidence="5 8" id="KW-0547">Nucleotide-binding</keyword>
<comment type="catalytic activity">
    <reaction evidence="9">
        <text>L-threonyl-[protein] + ATP = O-phospho-L-threonyl-[protein] + ADP + H(+)</text>
        <dbReference type="Rhea" id="RHEA:46608"/>
        <dbReference type="Rhea" id="RHEA-COMP:11060"/>
        <dbReference type="Rhea" id="RHEA-COMP:11605"/>
        <dbReference type="ChEBI" id="CHEBI:15378"/>
        <dbReference type="ChEBI" id="CHEBI:30013"/>
        <dbReference type="ChEBI" id="CHEBI:30616"/>
        <dbReference type="ChEBI" id="CHEBI:61977"/>
        <dbReference type="ChEBI" id="CHEBI:456216"/>
        <dbReference type="EC" id="2.7.11.21"/>
    </reaction>
</comment>
<dbReference type="Gene3D" id="1.10.510.10">
    <property type="entry name" value="Transferase(Phosphotransferase) domain 1"/>
    <property type="match status" value="1"/>
</dbReference>
<organism evidence="13 14">
    <name type="scientific">Euplotes crassus</name>
    <dbReference type="NCBI Taxonomy" id="5936"/>
    <lineage>
        <taxon>Eukaryota</taxon>
        <taxon>Sar</taxon>
        <taxon>Alveolata</taxon>
        <taxon>Ciliophora</taxon>
        <taxon>Intramacronucleata</taxon>
        <taxon>Spirotrichea</taxon>
        <taxon>Hypotrichia</taxon>
        <taxon>Euplotida</taxon>
        <taxon>Euplotidae</taxon>
        <taxon>Moneuplotes</taxon>
    </lineage>
</organism>
<dbReference type="FunFam" id="3.30.200.20:FF:000091">
    <property type="entry name" value="Serine/threonine-protein kinase PLK"/>
    <property type="match status" value="1"/>
</dbReference>
<feature type="compositionally biased region" description="Low complexity" evidence="10">
    <location>
        <begin position="426"/>
        <end position="435"/>
    </location>
</feature>
<dbReference type="Pfam" id="PF00069">
    <property type="entry name" value="Pkinase"/>
    <property type="match status" value="1"/>
</dbReference>
<evidence type="ECO:0000256" key="5">
    <source>
        <dbReference type="ARBA" id="ARBA00022741"/>
    </source>
</evidence>
<evidence type="ECO:0000256" key="2">
    <source>
        <dbReference type="ARBA" id="ARBA00022527"/>
    </source>
</evidence>
<keyword evidence="3 9" id="KW-0808">Transferase</keyword>
<evidence type="ECO:0000256" key="6">
    <source>
        <dbReference type="ARBA" id="ARBA00022777"/>
    </source>
</evidence>
<dbReference type="PANTHER" id="PTHR24345">
    <property type="entry name" value="SERINE/THREONINE-PROTEIN KINASE PLK"/>
    <property type="match status" value="1"/>
</dbReference>
<reference evidence="13" key="1">
    <citation type="submission" date="2023-07" db="EMBL/GenBank/DDBJ databases">
        <authorList>
            <consortium name="AG Swart"/>
            <person name="Singh M."/>
            <person name="Singh A."/>
            <person name="Seah K."/>
            <person name="Emmerich C."/>
        </authorList>
    </citation>
    <scope>NUCLEOTIDE SEQUENCE</scope>
    <source>
        <strain evidence="13">DP1</strain>
    </source>
</reference>
<dbReference type="PROSITE" id="PS50078">
    <property type="entry name" value="POLO_BOX"/>
    <property type="match status" value="1"/>
</dbReference>
<evidence type="ECO:0000256" key="9">
    <source>
        <dbReference type="RuleBase" id="RU361162"/>
    </source>
</evidence>
<dbReference type="InterPro" id="IPR000719">
    <property type="entry name" value="Prot_kinase_dom"/>
</dbReference>
<dbReference type="Gene3D" id="3.30.200.20">
    <property type="entry name" value="Phosphorylase Kinase, domain 1"/>
    <property type="match status" value="1"/>
</dbReference>
<dbReference type="FunFam" id="1.10.510.10:FF:000571">
    <property type="entry name" value="Maternal embryonic leucine zipper kinase"/>
    <property type="match status" value="1"/>
</dbReference>
<dbReference type="SUPFAM" id="SSF82615">
    <property type="entry name" value="Polo-box domain"/>
    <property type="match status" value="2"/>
</dbReference>
<dbReference type="CDD" id="cd13118">
    <property type="entry name" value="POLO_box_1"/>
    <property type="match status" value="1"/>
</dbReference>
<feature type="domain" description="POLO box" evidence="12">
    <location>
        <begin position="443"/>
        <end position="524"/>
    </location>
</feature>
<evidence type="ECO:0000256" key="3">
    <source>
        <dbReference type="ARBA" id="ARBA00022679"/>
    </source>
</evidence>
<dbReference type="GO" id="GO:0004674">
    <property type="term" value="F:protein serine/threonine kinase activity"/>
    <property type="evidence" value="ECO:0007669"/>
    <property type="project" value="UniProtKB-KW"/>
</dbReference>
<dbReference type="EC" id="2.7.11.21" evidence="9"/>
<evidence type="ECO:0000256" key="7">
    <source>
        <dbReference type="ARBA" id="ARBA00022840"/>
    </source>
</evidence>
<accession>A0AAD1Y7M7</accession>
<evidence type="ECO:0000313" key="14">
    <source>
        <dbReference type="Proteomes" id="UP001295684"/>
    </source>
</evidence>
<dbReference type="PROSITE" id="PS50011">
    <property type="entry name" value="PROTEIN_KINASE_DOM"/>
    <property type="match status" value="1"/>
</dbReference>
<proteinExistence type="inferred from homology"/>
<dbReference type="SMART" id="SM00220">
    <property type="entry name" value="S_TKc"/>
    <property type="match status" value="1"/>
</dbReference>
<dbReference type="InterPro" id="IPR017441">
    <property type="entry name" value="Protein_kinase_ATP_BS"/>
</dbReference>
<dbReference type="InterPro" id="IPR033701">
    <property type="entry name" value="POLO_box_1"/>
</dbReference>
<dbReference type="PANTHER" id="PTHR24345:SF0">
    <property type="entry name" value="CELL CYCLE SERINE_THREONINE-PROTEIN KINASE CDC5_MSD2"/>
    <property type="match status" value="1"/>
</dbReference>
<evidence type="ECO:0000256" key="8">
    <source>
        <dbReference type="PROSITE-ProRule" id="PRU10141"/>
    </source>
</evidence>
<keyword evidence="4" id="KW-0677">Repeat</keyword>
<dbReference type="InterPro" id="IPR011009">
    <property type="entry name" value="Kinase-like_dom_sf"/>
</dbReference>
<feature type="region of interest" description="Disordered" evidence="10">
    <location>
        <begin position="324"/>
        <end position="436"/>
    </location>
</feature>
<evidence type="ECO:0000256" key="1">
    <source>
        <dbReference type="ARBA" id="ARBA00011245"/>
    </source>
</evidence>
<evidence type="ECO:0000256" key="4">
    <source>
        <dbReference type="ARBA" id="ARBA00022737"/>
    </source>
</evidence>
<gene>
    <name evidence="13" type="ORF">ECRASSUSDP1_LOCUS25948</name>
</gene>
<dbReference type="EMBL" id="CAMPGE010026753">
    <property type="protein sequence ID" value="CAI2384422.1"/>
    <property type="molecule type" value="Genomic_DNA"/>
</dbReference>